<dbReference type="InterPro" id="IPR001715">
    <property type="entry name" value="CH_dom"/>
</dbReference>
<feature type="domain" description="Calponin-homology (CH)" evidence="6">
    <location>
        <begin position="254"/>
        <end position="359"/>
    </location>
</feature>
<feature type="coiled-coil region" evidence="4">
    <location>
        <begin position="752"/>
        <end position="779"/>
    </location>
</feature>
<dbReference type="PANTHER" id="PTHR11915">
    <property type="entry name" value="SPECTRIN/FILAMIN RELATED CYTOSKELETAL PROTEIN"/>
    <property type="match status" value="1"/>
</dbReference>
<dbReference type="Proteomes" id="UP000663879">
    <property type="component" value="Unassembled WGS sequence"/>
</dbReference>
<organism evidence="7 8">
    <name type="scientific">Brachionus calyciflorus</name>
    <dbReference type="NCBI Taxonomy" id="104777"/>
    <lineage>
        <taxon>Eukaryota</taxon>
        <taxon>Metazoa</taxon>
        <taxon>Spiralia</taxon>
        <taxon>Gnathifera</taxon>
        <taxon>Rotifera</taxon>
        <taxon>Eurotatoria</taxon>
        <taxon>Monogononta</taxon>
        <taxon>Pseudotrocha</taxon>
        <taxon>Ploima</taxon>
        <taxon>Brachionidae</taxon>
        <taxon>Brachionus</taxon>
    </lineage>
</organism>
<accession>A0A813VLY6</accession>
<evidence type="ECO:0000256" key="1">
    <source>
        <dbReference type="ARBA" id="ARBA00022553"/>
    </source>
</evidence>
<dbReference type="PROSITE" id="PS00019">
    <property type="entry name" value="ACTININ_1"/>
    <property type="match status" value="1"/>
</dbReference>
<dbReference type="FunFam" id="1.10.418.10:FF:000048">
    <property type="entry name" value="Short stop, isoform B"/>
    <property type="match status" value="1"/>
</dbReference>
<proteinExistence type="predicted"/>
<dbReference type="InterPro" id="IPR018159">
    <property type="entry name" value="Spectrin/alpha-actinin"/>
</dbReference>
<dbReference type="GO" id="GO:0003779">
    <property type="term" value="F:actin binding"/>
    <property type="evidence" value="ECO:0007669"/>
    <property type="project" value="UniProtKB-KW"/>
</dbReference>
<keyword evidence="2" id="KW-0677">Repeat</keyword>
<dbReference type="InterPro" id="IPR036872">
    <property type="entry name" value="CH_dom_sf"/>
</dbReference>
<dbReference type="InterPro" id="IPR041615">
    <property type="entry name" value="Desmoplakin_SH3"/>
</dbReference>
<evidence type="ECO:0000256" key="3">
    <source>
        <dbReference type="ARBA" id="ARBA00023203"/>
    </source>
</evidence>
<sequence>MTDNNSSTPVHHHHKTRRSLSTLSIMTSNIQTEIRSNRKNNNANNKSLDDLNESYNYSLDDSLSSSLDKNKLNISYDFKSSHSYTLNTHYELEYFNRVNRENLQIDNSEWLAEKPISVLHLDPADRAVLKIADQRDKIQTKTFTKWINQHLKKISVQIEDLFTDLRNGINLSLLLETLTNRTIKKDFGLMRFHWLQNVETCLKFLKDHNIKLVNIRPDEIVDGNPKLTLGLIWIIILHFQISEIVFTETTNHETTAKNTLMLWVNKNLQSYPNLYIKDFSHSWKNGRALLALLHQFIPEKIDLNQMYFNDSRQNLKLAFEIAENEFKVTKLLDPEDVDSEAIDERSIFTYIASLYHSLPQYKPIVNPIVKEKKIFSQDYLMLCKSLSQWLNEKNCYFETSLTLPNEFIELKSLMADLKSFCLEEFKAKQKEMLKLDNLIKELKSMSPSGQIDEEEQEYRLIKAKWEQLEKSIQKYETLIEEKLLEYEQMERTFSNLNSEAKNLEKKINAINQKIKFPRNTSHDDDLKAQINVYEKQIRNVSLAARELQEHNFPNSDLLSKKIADIENMTINILVATSTTTTTTTTTISQPVSPCEDNITLINTSFRKYESNNCGSVDQSTSSLASVQSSEDIYHIDEKIIIHQRAPIYSVNSSPSLNNTFDETLQKDLISNNPSRKHYEHMSTSSLTSESYSRIDINIDLNYLHTNKIINTNTELNNLNSMLDEAFEWIDLKLKELSYFNIINNQQIDLVSDQEQRNKMQEIINEINEFQNKIDKIDLIKMNYSNMPTLKAKSDRMFTSFNSLCKKVKITKESFDTFALFNRLIRQELNDLNQIETTELNRDWSEPNKQNLIYLKHNKIQLENSINSKKTNINYIFNLANKLVNLDHPASEQIKNSLQTLSQEYKWIKKILFLYQIHLENLEKYDSFKQDINYLNNYIDTENSNLDIELIDAKIFNLNKVLNELPSFKLRRMRLTNRSNIDKQCILLDDYNDLNLVYTKGQRFTIEDNSNYLKWNVKSLKSNTKSIIPSICFQIEGPDQELQKELDALKFKFNRIKIDYSNKSNSDLNEIDARLNEMLILTDSKIKELDCNEPLNEEHVNNQIIFDLISNLNLLINKFVSLVNHDDDDKNEQLFLIEYFNQNDLTNVKYSLKKSTSIVTKFEVIFFLYRPVCLF</sequence>
<protein>
    <recommendedName>
        <fullName evidence="6">Calponin-homology (CH) domain-containing protein</fullName>
    </recommendedName>
</protein>
<dbReference type="OrthoDB" id="18740at2759"/>
<keyword evidence="3" id="KW-0009">Actin-binding</keyword>
<feature type="coiled-coil region" evidence="4">
    <location>
        <begin position="451"/>
        <end position="550"/>
    </location>
</feature>
<dbReference type="SMART" id="SM00150">
    <property type="entry name" value="SPEC"/>
    <property type="match status" value="2"/>
</dbReference>
<dbReference type="Pfam" id="PF17902">
    <property type="entry name" value="SH3_10"/>
    <property type="match status" value="1"/>
</dbReference>
<evidence type="ECO:0000256" key="5">
    <source>
        <dbReference type="SAM" id="MobiDB-lite"/>
    </source>
</evidence>
<evidence type="ECO:0000256" key="4">
    <source>
        <dbReference type="SAM" id="Coils"/>
    </source>
</evidence>
<dbReference type="PROSITE" id="PS00020">
    <property type="entry name" value="ACTININ_2"/>
    <property type="match status" value="1"/>
</dbReference>
<feature type="domain" description="Calponin-homology (CH)" evidence="6">
    <location>
        <begin position="137"/>
        <end position="240"/>
    </location>
</feature>
<dbReference type="Gene3D" id="1.20.58.60">
    <property type="match status" value="2"/>
</dbReference>
<keyword evidence="1" id="KW-0597">Phosphoprotein</keyword>
<dbReference type="Gene3D" id="2.30.30.40">
    <property type="entry name" value="SH3 Domains"/>
    <property type="match status" value="1"/>
</dbReference>
<dbReference type="SUPFAM" id="SSF47576">
    <property type="entry name" value="Calponin-homology domain, CH-domain"/>
    <property type="match status" value="1"/>
</dbReference>
<evidence type="ECO:0000256" key="2">
    <source>
        <dbReference type="ARBA" id="ARBA00022737"/>
    </source>
</evidence>
<reference evidence="7" key="1">
    <citation type="submission" date="2021-02" db="EMBL/GenBank/DDBJ databases">
        <authorList>
            <person name="Nowell W R."/>
        </authorList>
    </citation>
    <scope>NUCLEOTIDE SEQUENCE</scope>
    <source>
        <strain evidence="7">Ploen Becks lab</strain>
    </source>
</reference>
<dbReference type="PROSITE" id="PS50021">
    <property type="entry name" value="CH"/>
    <property type="match status" value="2"/>
</dbReference>
<dbReference type="Pfam" id="PF00307">
    <property type="entry name" value="CH"/>
    <property type="match status" value="2"/>
</dbReference>
<dbReference type="AlphaFoldDB" id="A0A813VLY6"/>
<evidence type="ECO:0000313" key="7">
    <source>
        <dbReference type="EMBL" id="CAF0847703.1"/>
    </source>
</evidence>
<keyword evidence="4" id="KW-0175">Coiled coil</keyword>
<dbReference type="CDD" id="cd21188">
    <property type="entry name" value="CH_PLEC-like_rpt1"/>
    <property type="match status" value="1"/>
</dbReference>
<gene>
    <name evidence="7" type="ORF">OXX778_LOCUS8784</name>
</gene>
<dbReference type="SMART" id="SM00033">
    <property type="entry name" value="CH"/>
    <property type="match status" value="2"/>
</dbReference>
<name>A0A813VLY6_9BILA</name>
<evidence type="ECO:0000259" key="6">
    <source>
        <dbReference type="PROSITE" id="PS50021"/>
    </source>
</evidence>
<evidence type="ECO:0000313" key="8">
    <source>
        <dbReference type="Proteomes" id="UP000663879"/>
    </source>
</evidence>
<keyword evidence="8" id="KW-1185">Reference proteome</keyword>
<comment type="caution">
    <text evidence="7">The sequence shown here is derived from an EMBL/GenBank/DDBJ whole genome shotgun (WGS) entry which is preliminary data.</text>
</comment>
<dbReference type="SUPFAM" id="SSF46966">
    <property type="entry name" value="Spectrin repeat"/>
    <property type="match status" value="2"/>
</dbReference>
<feature type="region of interest" description="Disordered" evidence="5">
    <location>
        <begin position="1"/>
        <end position="22"/>
    </location>
</feature>
<dbReference type="Gene3D" id="1.10.418.10">
    <property type="entry name" value="Calponin-like domain"/>
    <property type="match status" value="2"/>
</dbReference>
<dbReference type="EMBL" id="CAJNOC010001240">
    <property type="protein sequence ID" value="CAF0847703.1"/>
    <property type="molecule type" value="Genomic_DNA"/>
</dbReference>
<dbReference type="InterPro" id="IPR001589">
    <property type="entry name" value="Actinin_actin-bd_CS"/>
</dbReference>